<gene>
    <name evidence="8" type="primary">secY2</name>
    <name evidence="12" type="ORF">EQ811_08760</name>
    <name evidence="11" type="ORF">HHM13_08505</name>
    <name evidence="10" type="ORF">HHM24_09755</name>
</gene>
<dbReference type="GO" id="GO:0065002">
    <property type="term" value="P:intracellular protein transmembrane transport"/>
    <property type="evidence" value="ECO:0007669"/>
    <property type="project" value="UniProtKB-UniRule"/>
</dbReference>
<dbReference type="InterPro" id="IPR023201">
    <property type="entry name" value="SecY_dom_sf"/>
</dbReference>
<evidence type="ECO:0000256" key="4">
    <source>
        <dbReference type="ARBA" id="ARBA00022927"/>
    </source>
</evidence>
<dbReference type="GO" id="GO:0005886">
    <property type="term" value="C:plasma membrane"/>
    <property type="evidence" value="ECO:0007669"/>
    <property type="project" value="UniProtKB-SubCell"/>
</dbReference>
<feature type="transmembrane region" description="Helical" evidence="8">
    <location>
        <begin position="362"/>
        <end position="388"/>
    </location>
</feature>
<feature type="transmembrane region" description="Helical" evidence="8">
    <location>
        <begin position="184"/>
        <end position="203"/>
    </location>
</feature>
<keyword evidence="6 8" id="KW-0811">Translocation</keyword>
<keyword evidence="14" id="KW-1185">Reference proteome</keyword>
<reference evidence="12 13" key="1">
    <citation type="journal article" date="2019" name="Sci. Transl. Med.">
        <title>Quorum sensing between bacterial species on the skin protects against epidermal injury in atopic dermatitis.</title>
        <authorList>
            <person name="Williams M.R."/>
        </authorList>
    </citation>
    <scope>NUCLEOTIDE SEQUENCE [LARGE SCALE GENOMIC DNA]</scope>
    <source>
        <strain evidence="12 13">H8</strain>
    </source>
</reference>
<dbReference type="PIRSF" id="PIRSF004557">
    <property type="entry name" value="SecY"/>
    <property type="match status" value="1"/>
</dbReference>
<evidence type="ECO:0000256" key="9">
    <source>
        <dbReference type="NCBIfam" id="TIGR02920"/>
    </source>
</evidence>
<evidence type="ECO:0000313" key="13">
    <source>
        <dbReference type="Proteomes" id="UP000291949"/>
    </source>
</evidence>
<feature type="transmembrane region" description="Helical" evidence="8">
    <location>
        <begin position="237"/>
        <end position="256"/>
    </location>
</feature>
<evidence type="ECO:0000313" key="15">
    <source>
        <dbReference type="Proteomes" id="UP000550736"/>
    </source>
</evidence>
<evidence type="ECO:0000256" key="7">
    <source>
        <dbReference type="ARBA" id="ARBA00023136"/>
    </source>
</evidence>
<evidence type="ECO:0000313" key="12">
    <source>
        <dbReference type="EMBL" id="TBW76940.1"/>
    </source>
</evidence>
<dbReference type="Proteomes" id="UP000291949">
    <property type="component" value="Unassembled WGS sequence"/>
</dbReference>
<evidence type="ECO:0000256" key="5">
    <source>
        <dbReference type="ARBA" id="ARBA00022989"/>
    </source>
</evidence>
<evidence type="ECO:0000256" key="1">
    <source>
        <dbReference type="ARBA" id="ARBA00022448"/>
    </source>
</evidence>
<evidence type="ECO:0000313" key="10">
    <source>
        <dbReference type="EMBL" id="NMK55006.1"/>
    </source>
</evidence>
<dbReference type="Proteomes" id="UP000538955">
    <property type="component" value="Unassembled WGS sequence"/>
</dbReference>
<feature type="transmembrane region" description="Helical" evidence="8">
    <location>
        <begin position="333"/>
        <end position="356"/>
    </location>
</feature>
<dbReference type="Pfam" id="PF00344">
    <property type="entry name" value="SecY"/>
    <property type="match status" value="1"/>
</dbReference>
<feature type="transmembrane region" description="Helical" evidence="8">
    <location>
        <begin position="276"/>
        <end position="297"/>
    </location>
</feature>
<dbReference type="EMBL" id="SCHC01000002">
    <property type="protein sequence ID" value="TBW76940.1"/>
    <property type="molecule type" value="Genomic_DNA"/>
</dbReference>
<reference evidence="14 15" key="2">
    <citation type="submission" date="2020-04" db="EMBL/GenBank/DDBJ databases">
        <title>The Epidemiology and Molecular Characteristics of Linezolid-Resistant Staphylococcus capitis in Huashan Hospital, Shanghai.</title>
        <authorList>
            <person name="Ding L."/>
            <person name="Li P."/>
            <person name="Yang Y."/>
            <person name="Lin D."/>
            <person name="Xu X."/>
        </authorList>
    </citation>
    <scope>NUCLEOTIDE SEQUENCE [LARGE SCALE GENOMIC DNA]</scope>
    <source>
        <strain evidence="11 15">12-86</strain>
        <strain evidence="10 14">17-84</strain>
    </source>
</reference>
<dbReference type="SUPFAM" id="SSF103491">
    <property type="entry name" value="Preprotein translocase SecY subunit"/>
    <property type="match status" value="1"/>
</dbReference>
<comment type="caution">
    <text evidence="11">The sequence shown here is derived from an EMBL/GenBank/DDBJ whole genome shotgun (WGS) entry which is preliminary data.</text>
</comment>
<name>A0A7X9ZHL3_STACP</name>
<feature type="transmembrane region" description="Helical" evidence="8">
    <location>
        <begin position="126"/>
        <end position="147"/>
    </location>
</feature>
<comment type="subcellular location">
    <subcellularLocation>
        <location evidence="8">Cell membrane</location>
        <topology evidence="8">Multi-pass membrane protein</topology>
    </subcellularLocation>
</comment>
<comment type="function">
    <text evidence="8">Part of the accessory SecA2/SecY2 system specifically required for export of possible cell wall proteins. The central subunit of a protein translocation channel.</text>
</comment>
<keyword evidence="4 8" id="KW-0653">Protein transport</keyword>
<dbReference type="EMBL" id="JABBLX010000023">
    <property type="protein sequence ID" value="NMK98131.1"/>
    <property type="molecule type" value="Genomic_DNA"/>
</dbReference>
<feature type="transmembrane region" description="Helical" evidence="8">
    <location>
        <begin position="62"/>
        <end position="82"/>
    </location>
</feature>
<dbReference type="RefSeq" id="WP_023350957.1">
    <property type="nucleotide sequence ID" value="NZ_AP014956.1"/>
</dbReference>
<keyword evidence="2 8" id="KW-1003">Cell membrane</keyword>
<evidence type="ECO:0000256" key="2">
    <source>
        <dbReference type="ARBA" id="ARBA00022475"/>
    </source>
</evidence>
<keyword evidence="7 8" id="KW-0472">Membrane</keyword>
<feature type="transmembrane region" description="Helical" evidence="8">
    <location>
        <begin position="154"/>
        <end position="172"/>
    </location>
</feature>
<dbReference type="EMBL" id="JABBMI010000069">
    <property type="protein sequence ID" value="NMK55006.1"/>
    <property type="molecule type" value="Genomic_DNA"/>
</dbReference>
<evidence type="ECO:0000256" key="8">
    <source>
        <dbReference type="HAMAP-Rule" id="MF_01466"/>
    </source>
</evidence>
<feature type="transmembrane region" description="Helical" evidence="8">
    <location>
        <begin position="102"/>
        <end position="120"/>
    </location>
</feature>
<keyword evidence="1 8" id="KW-0813">Transport</keyword>
<evidence type="ECO:0000256" key="3">
    <source>
        <dbReference type="ARBA" id="ARBA00022692"/>
    </source>
</evidence>
<dbReference type="HAMAP" id="MF_01466">
    <property type="entry name" value="SecY2"/>
    <property type="match status" value="1"/>
</dbReference>
<comment type="similarity">
    <text evidence="8">Belongs to the SecY/SEC61-alpha family. SecY2 subfamily.</text>
</comment>
<proteinExistence type="inferred from homology"/>
<dbReference type="NCBIfam" id="TIGR02920">
    <property type="entry name" value="acc_sec_Y2"/>
    <property type="match status" value="1"/>
</dbReference>
<keyword evidence="3 8" id="KW-0812">Transmembrane</keyword>
<organism evidence="11 15">
    <name type="scientific">Staphylococcus capitis</name>
    <dbReference type="NCBI Taxonomy" id="29388"/>
    <lineage>
        <taxon>Bacteria</taxon>
        <taxon>Bacillati</taxon>
        <taxon>Bacillota</taxon>
        <taxon>Bacilli</taxon>
        <taxon>Bacillales</taxon>
        <taxon>Staphylococcaceae</taxon>
        <taxon>Staphylococcus</taxon>
    </lineage>
</organism>
<evidence type="ECO:0000313" key="14">
    <source>
        <dbReference type="Proteomes" id="UP000538955"/>
    </source>
</evidence>
<dbReference type="Proteomes" id="UP000550736">
    <property type="component" value="Unassembled WGS sequence"/>
</dbReference>
<comment type="subunit">
    <text evidence="8">Component of the accessory SecA2/SecY2 protein translocase complex required to export cell wall proteins. May form heterotrimers with SecE and SecG subunits.</text>
</comment>
<evidence type="ECO:0000313" key="11">
    <source>
        <dbReference type="EMBL" id="NMK98131.1"/>
    </source>
</evidence>
<dbReference type="InterPro" id="IPR014269">
    <property type="entry name" value="SecY2"/>
</dbReference>
<dbReference type="NCBIfam" id="NF009082">
    <property type="entry name" value="PRK12417.1"/>
    <property type="match status" value="1"/>
</dbReference>
<feature type="transmembrane region" description="Helical" evidence="8">
    <location>
        <begin position="14"/>
        <end position="34"/>
    </location>
</feature>
<evidence type="ECO:0000256" key="6">
    <source>
        <dbReference type="ARBA" id="ARBA00023010"/>
    </source>
</evidence>
<dbReference type="InterPro" id="IPR002208">
    <property type="entry name" value="SecY/SEC61-alpha"/>
</dbReference>
<dbReference type="PRINTS" id="PR00303">
    <property type="entry name" value="SECYTRNLCASE"/>
</dbReference>
<accession>A0A7X9ZHL3</accession>
<sequence>MLKEFEYKILYKRILFTCFILIIYILGSNISIVGNEAIKQHKDSFFKLAISNVGGDLNTLNIFSLGLGPWLSSMIIITLMNYKNEDKVKTQTRVERHFKERLLTLLLSTIQGFYIIHSFINKKAITDTNIFILLLVLITGTLFLVWLADQNTTYGIAGPMPIVLMSLVKSMFNSHFAKLNLNPILLVIIICSLALILFILLFIERSEYRLEYNDIMNISSKDTPTYLSWKLNPAGSITIMMSLSIFILENNIVNLIGRLAVDKDFETTIFSFSNPIGITIYLLMQIVLGYVLSRFLINTRRKSKEFLKNGNYFEGIYPGKHTTRFLSQKARRVCWSGSIIVAIVLAIPLYCSLLVPHLFEEIYFSIQLIVFVYIGINIAETLRAYLYFDGYKQILDKYW</sequence>
<protein>
    <recommendedName>
        <fullName evidence="8 9">Accessory Sec system protein translocase subunit SecY2</fullName>
    </recommendedName>
</protein>
<dbReference type="Gene3D" id="1.10.3370.10">
    <property type="entry name" value="SecY subunit domain"/>
    <property type="match status" value="1"/>
</dbReference>
<dbReference type="GO" id="GO:0006605">
    <property type="term" value="P:protein targeting"/>
    <property type="evidence" value="ECO:0007669"/>
    <property type="project" value="UniProtKB-UniRule"/>
</dbReference>
<keyword evidence="5 8" id="KW-1133">Transmembrane helix</keyword>
<dbReference type="AlphaFoldDB" id="A0A7X9ZHL3"/>